<keyword evidence="2" id="KW-1003">Cell membrane</keyword>
<dbReference type="AlphaFoldDB" id="A0A917U9X7"/>
<comment type="caution">
    <text evidence="8">The sequence shown here is derived from an EMBL/GenBank/DDBJ whole genome shotgun (WGS) entry which is preliminary data.</text>
</comment>
<evidence type="ECO:0000256" key="3">
    <source>
        <dbReference type="ARBA" id="ARBA00022692"/>
    </source>
</evidence>
<evidence type="ECO:0000259" key="7">
    <source>
        <dbReference type="Pfam" id="PF01292"/>
    </source>
</evidence>
<dbReference type="SUPFAM" id="SSF81342">
    <property type="entry name" value="Transmembrane di-heme cytochromes"/>
    <property type="match status" value="1"/>
</dbReference>
<reference evidence="8" key="2">
    <citation type="submission" date="2020-09" db="EMBL/GenBank/DDBJ databases">
        <authorList>
            <person name="Sun Q."/>
            <person name="Ohkuma M."/>
        </authorList>
    </citation>
    <scope>NUCLEOTIDE SEQUENCE</scope>
    <source>
        <strain evidence="8">JCM 19831</strain>
    </source>
</reference>
<dbReference type="Gene3D" id="1.20.950.20">
    <property type="entry name" value="Transmembrane di-heme cytochromes, Chain C"/>
    <property type="match status" value="1"/>
</dbReference>
<gene>
    <name evidence="8" type="ORF">GCM10007977_082790</name>
</gene>
<evidence type="ECO:0000256" key="4">
    <source>
        <dbReference type="ARBA" id="ARBA00022989"/>
    </source>
</evidence>
<feature type="domain" description="Cytochrome b561 bacterial/Ni-hydrogenase" evidence="7">
    <location>
        <begin position="13"/>
        <end position="180"/>
    </location>
</feature>
<reference evidence="8" key="1">
    <citation type="journal article" date="2014" name="Int. J. Syst. Evol. Microbiol.">
        <title>Complete genome sequence of Corynebacterium casei LMG S-19264T (=DSM 44701T), isolated from a smear-ripened cheese.</title>
        <authorList>
            <consortium name="US DOE Joint Genome Institute (JGI-PGF)"/>
            <person name="Walter F."/>
            <person name="Albersmeier A."/>
            <person name="Kalinowski J."/>
            <person name="Ruckert C."/>
        </authorList>
    </citation>
    <scope>NUCLEOTIDE SEQUENCE</scope>
    <source>
        <strain evidence="8">JCM 19831</strain>
    </source>
</reference>
<name>A0A917U9X7_9ACTN</name>
<evidence type="ECO:0000256" key="2">
    <source>
        <dbReference type="ARBA" id="ARBA00022475"/>
    </source>
</evidence>
<proteinExistence type="predicted"/>
<dbReference type="GO" id="GO:0022904">
    <property type="term" value="P:respiratory electron transport chain"/>
    <property type="evidence" value="ECO:0007669"/>
    <property type="project" value="InterPro"/>
</dbReference>
<evidence type="ECO:0000256" key="1">
    <source>
        <dbReference type="ARBA" id="ARBA00004651"/>
    </source>
</evidence>
<dbReference type="EMBL" id="BMPI01000057">
    <property type="protein sequence ID" value="GGM68498.1"/>
    <property type="molecule type" value="Genomic_DNA"/>
</dbReference>
<evidence type="ECO:0000256" key="5">
    <source>
        <dbReference type="ARBA" id="ARBA00023136"/>
    </source>
</evidence>
<evidence type="ECO:0000256" key="6">
    <source>
        <dbReference type="SAM" id="Phobius"/>
    </source>
</evidence>
<keyword evidence="9" id="KW-1185">Reference proteome</keyword>
<dbReference type="InterPro" id="IPR011577">
    <property type="entry name" value="Cyt_b561_bac/Ni-Hgenase"/>
</dbReference>
<keyword evidence="5 6" id="KW-0472">Membrane</keyword>
<evidence type="ECO:0000313" key="9">
    <source>
        <dbReference type="Proteomes" id="UP000642070"/>
    </source>
</evidence>
<dbReference type="Proteomes" id="UP000642070">
    <property type="component" value="Unassembled WGS sequence"/>
</dbReference>
<protein>
    <recommendedName>
        <fullName evidence="7">Cytochrome b561 bacterial/Ni-hydrogenase domain-containing protein</fullName>
    </recommendedName>
</protein>
<dbReference type="RefSeq" id="WP_190255533.1">
    <property type="nucleotide sequence ID" value="NZ_BMPI01000057.1"/>
</dbReference>
<keyword evidence="3 6" id="KW-0812">Transmembrane</keyword>
<dbReference type="GO" id="GO:0009055">
    <property type="term" value="F:electron transfer activity"/>
    <property type="evidence" value="ECO:0007669"/>
    <property type="project" value="InterPro"/>
</dbReference>
<dbReference type="InterPro" id="IPR016174">
    <property type="entry name" value="Di-haem_cyt_TM"/>
</dbReference>
<organism evidence="8 9">
    <name type="scientific">Dactylosporangium sucinum</name>
    <dbReference type="NCBI Taxonomy" id="1424081"/>
    <lineage>
        <taxon>Bacteria</taxon>
        <taxon>Bacillati</taxon>
        <taxon>Actinomycetota</taxon>
        <taxon>Actinomycetes</taxon>
        <taxon>Micromonosporales</taxon>
        <taxon>Micromonosporaceae</taxon>
        <taxon>Dactylosporangium</taxon>
    </lineage>
</organism>
<evidence type="ECO:0000313" key="8">
    <source>
        <dbReference type="EMBL" id="GGM68498.1"/>
    </source>
</evidence>
<feature type="transmembrane region" description="Helical" evidence="6">
    <location>
        <begin position="127"/>
        <end position="148"/>
    </location>
</feature>
<comment type="subcellular location">
    <subcellularLocation>
        <location evidence="1">Cell membrane</location>
        <topology evidence="1">Multi-pass membrane protein</topology>
    </subcellularLocation>
</comment>
<sequence>MTRQAERTDVVERYTRPTRWFHALTYLTVLALLATGWWLTTGHEGRPSMLATVTGVPDVTLHTYAGWTLTGLAVAAVTVGARAARTFLAESVRADRGDLRWLRRWPVAALTGRFARHDGHFDPGQRIANLIVTVLLAALIGTGIGLLAVDGGPAFVWLQRIHRWSTYLVTPVLLGHILIASGVLPGYRGVARGMHLGGKLRVEVARRIWPGWLELHNKRARK</sequence>
<dbReference type="GO" id="GO:0005886">
    <property type="term" value="C:plasma membrane"/>
    <property type="evidence" value="ECO:0007669"/>
    <property type="project" value="UniProtKB-SubCell"/>
</dbReference>
<feature type="transmembrane region" description="Helical" evidence="6">
    <location>
        <begin position="64"/>
        <end position="84"/>
    </location>
</feature>
<feature type="transmembrane region" description="Helical" evidence="6">
    <location>
        <begin position="168"/>
        <end position="187"/>
    </location>
</feature>
<feature type="transmembrane region" description="Helical" evidence="6">
    <location>
        <begin position="20"/>
        <end position="39"/>
    </location>
</feature>
<accession>A0A917U9X7</accession>
<keyword evidence="4 6" id="KW-1133">Transmembrane helix</keyword>
<dbReference type="Pfam" id="PF01292">
    <property type="entry name" value="Ni_hydr_CYTB"/>
    <property type="match status" value="1"/>
</dbReference>